<dbReference type="Proteomes" id="UP000015106">
    <property type="component" value="Chromosome 7"/>
</dbReference>
<gene>
    <name evidence="2" type="primary">LOC125551849</name>
</gene>
<evidence type="ECO:0000313" key="2">
    <source>
        <dbReference type="EnsemblPlants" id="TuG1812G0700005503.01.T01"/>
    </source>
</evidence>
<reference evidence="2" key="3">
    <citation type="submission" date="2022-06" db="UniProtKB">
        <authorList>
            <consortium name="EnsemblPlants"/>
        </authorList>
    </citation>
    <scope>IDENTIFICATION</scope>
</reference>
<evidence type="ECO:0000256" key="1">
    <source>
        <dbReference type="SAM" id="MobiDB-lite"/>
    </source>
</evidence>
<dbReference type="Gramene" id="TuG1812G0700005503.01.T03">
    <property type="protein sequence ID" value="TuG1812G0700005503.01.T03"/>
    <property type="gene ID" value="TuG1812G0700005503.01"/>
</dbReference>
<name>A0A8R7V755_TRIUA</name>
<dbReference type="Gramene" id="TuG1812G0700005503.01.T01">
    <property type="protein sequence ID" value="TuG1812G0700005503.01.T01"/>
    <property type="gene ID" value="TuG1812G0700005503.01"/>
</dbReference>
<feature type="region of interest" description="Disordered" evidence="1">
    <location>
        <begin position="169"/>
        <end position="200"/>
    </location>
</feature>
<accession>A0A8R7V755</accession>
<dbReference type="EnsemblPlants" id="TuG1812G0700005503.01.T03">
    <property type="protein sequence ID" value="TuG1812G0700005503.01.T03"/>
    <property type="gene ID" value="TuG1812G0700005503.01"/>
</dbReference>
<keyword evidence="3" id="KW-1185">Reference proteome</keyword>
<reference evidence="2" key="2">
    <citation type="submission" date="2018-03" db="EMBL/GenBank/DDBJ databases">
        <title>The Triticum urartu genome reveals the dynamic nature of wheat genome evolution.</title>
        <authorList>
            <person name="Ling H."/>
            <person name="Ma B."/>
            <person name="Shi X."/>
            <person name="Liu H."/>
            <person name="Dong L."/>
            <person name="Sun H."/>
            <person name="Cao Y."/>
            <person name="Gao Q."/>
            <person name="Zheng S."/>
            <person name="Li Y."/>
            <person name="Yu Y."/>
            <person name="Du H."/>
            <person name="Qi M."/>
            <person name="Li Y."/>
            <person name="Yu H."/>
            <person name="Cui Y."/>
            <person name="Wang N."/>
            <person name="Chen C."/>
            <person name="Wu H."/>
            <person name="Zhao Y."/>
            <person name="Zhang J."/>
            <person name="Li Y."/>
            <person name="Zhou W."/>
            <person name="Zhang B."/>
            <person name="Hu W."/>
            <person name="Eijk M."/>
            <person name="Tang J."/>
            <person name="Witsenboer H."/>
            <person name="Zhao S."/>
            <person name="Li Z."/>
            <person name="Zhang A."/>
            <person name="Wang D."/>
            <person name="Liang C."/>
        </authorList>
    </citation>
    <scope>NUCLEOTIDE SEQUENCE [LARGE SCALE GENOMIC DNA]</scope>
    <source>
        <strain evidence="2">cv. G1812</strain>
    </source>
</reference>
<organism evidence="2 3">
    <name type="scientific">Triticum urartu</name>
    <name type="common">Red wild einkorn</name>
    <name type="synonym">Crithodium urartu</name>
    <dbReference type="NCBI Taxonomy" id="4572"/>
    <lineage>
        <taxon>Eukaryota</taxon>
        <taxon>Viridiplantae</taxon>
        <taxon>Streptophyta</taxon>
        <taxon>Embryophyta</taxon>
        <taxon>Tracheophyta</taxon>
        <taxon>Spermatophyta</taxon>
        <taxon>Magnoliopsida</taxon>
        <taxon>Liliopsida</taxon>
        <taxon>Poales</taxon>
        <taxon>Poaceae</taxon>
        <taxon>BOP clade</taxon>
        <taxon>Pooideae</taxon>
        <taxon>Triticodae</taxon>
        <taxon>Triticeae</taxon>
        <taxon>Triticinae</taxon>
        <taxon>Triticum</taxon>
    </lineage>
</organism>
<proteinExistence type="predicted"/>
<evidence type="ECO:0000313" key="3">
    <source>
        <dbReference type="Proteomes" id="UP000015106"/>
    </source>
</evidence>
<dbReference type="EnsemblPlants" id="TuG1812G0700005503.01.T01">
    <property type="protein sequence ID" value="TuG1812G0700005503.01.T01"/>
    <property type="gene ID" value="TuG1812G0700005503.01"/>
</dbReference>
<feature type="region of interest" description="Disordered" evidence="1">
    <location>
        <begin position="106"/>
        <end position="142"/>
    </location>
</feature>
<sequence length="200" mass="21955">MLPGPMMAMWPCTWVLVICSVQRNGRRGIFLCWMSQQAQATPTADVPYMPPLAPSPINRRIPCCLSQFCRFQQTAIALTIPFFLQHLTAGKLLSSAEIRVACSAAKAGGHGRRQPGDDGQRAEGVPVRAGAQGAGPGRHQELMVQRLPLQPQLRRRGGQGRRPLVRLRAHHAPGLLPLQAPPPERRPPRRRRSRASAAHG</sequence>
<reference evidence="3" key="1">
    <citation type="journal article" date="2013" name="Nature">
        <title>Draft genome of the wheat A-genome progenitor Triticum urartu.</title>
        <authorList>
            <person name="Ling H.Q."/>
            <person name="Zhao S."/>
            <person name="Liu D."/>
            <person name="Wang J."/>
            <person name="Sun H."/>
            <person name="Zhang C."/>
            <person name="Fan H."/>
            <person name="Li D."/>
            <person name="Dong L."/>
            <person name="Tao Y."/>
            <person name="Gao C."/>
            <person name="Wu H."/>
            <person name="Li Y."/>
            <person name="Cui Y."/>
            <person name="Guo X."/>
            <person name="Zheng S."/>
            <person name="Wang B."/>
            <person name="Yu K."/>
            <person name="Liang Q."/>
            <person name="Yang W."/>
            <person name="Lou X."/>
            <person name="Chen J."/>
            <person name="Feng M."/>
            <person name="Jian J."/>
            <person name="Zhang X."/>
            <person name="Luo G."/>
            <person name="Jiang Y."/>
            <person name="Liu J."/>
            <person name="Wang Z."/>
            <person name="Sha Y."/>
            <person name="Zhang B."/>
            <person name="Wu H."/>
            <person name="Tang D."/>
            <person name="Shen Q."/>
            <person name="Xue P."/>
            <person name="Zou S."/>
            <person name="Wang X."/>
            <person name="Liu X."/>
            <person name="Wang F."/>
            <person name="Yang Y."/>
            <person name="An X."/>
            <person name="Dong Z."/>
            <person name="Zhang K."/>
            <person name="Zhang X."/>
            <person name="Luo M.C."/>
            <person name="Dvorak J."/>
            <person name="Tong Y."/>
            <person name="Wang J."/>
            <person name="Yang H."/>
            <person name="Li Z."/>
            <person name="Wang D."/>
            <person name="Zhang A."/>
            <person name="Wang J."/>
        </authorList>
    </citation>
    <scope>NUCLEOTIDE SEQUENCE</scope>
    <source>
        <strain evidence="3">cv. G1812</strain>
    </source>
</reference>
<protein>
    <submittedName>
        <fullName evidence="2">Uncharacterized protein</fullName>
    </submittedName>
</protein>
<dbReference type="AlphaFoldDB" id="A0A8R7V755"/>